<dbReference type="InterPro" id="IPR002885">
    <property type="entry name" value="PPR_rpt"/>
</dbReference>
<dbReference type="PANTHER" id="PTHR47447:SF17">
    <property type="entry name" value="OS12G0638900 PROTEIN"/>
    <property type="match status" value="1"/>
</dbReference>
<gene>
    <name evidence="3" type="ORF">EVOR1521_LOCUS29998</name>
</gene>
<sequence length="543" mass="58116">MITDDGLPSSGQSQWLQERGNQHPRLVTTWLSRLARSSPELALQVLDKLWALRMEVNVFHLNAVCAGGARSWHWPTVLFAKMADMAVEADTVSFNSAIVAFKRCTLWLQALSWFGSVRAVGAWPDETSYSAAITACETNLMWRHVLNSVGPCGLRLDCMSRSGAVVCMERGSKWDLGLSLTREKGGWDGEGLVAAAAVASASVSRWGTAFAILESNHHLAAKIDIIALNTVLKTCAAKLGKWPAAVACVQSFHTKRCSPHVSSIAACEAQLWAAALSDCFGQRLAGRAEVAAEKVAKTLAETSQWSISIQIFKGLNSRAERSPSLACLVYSIAGRWQKAISAASMLSISNETSARVSCNTCISACGKAEEWLQAVAALQALRSGRMEMDIVSVNAGINACRIGGCWQGSIFFLAALSHSGLVADTFTPTATIGSVAAVGKWEQGLVSMERMKQVWQSATALGATISGCASAVQWAKALNLCRWQEGNLASYSAAMSACEKNGLWQKSLSLLQRISDVALCADLIAFDAAVAVFAKAEQSFSLH</sequence>
<protein>
    <recommendedName>
        <fullName evidence="5">Pentatricopeptide repeat-containing protein, chloroplastic</fullName>
    </recommendedName>
</protein>
<evidence type="ECO:0000256" key="2">
    <source>
        <dbReference type="SAM" id="MobiDB-lite"/>
    </source>
</evidence>
<dbReference type="InterPro" id="IPR011990">
    <property type="entry name" value="TPR-like_helical_dom_sf"/>
</dbReference>
<dbReference type="AlphaFoldDB" id="A0AA36JNA4"/>
<evidence type="ECO:0000256" key="1">
    <source>
        <dbReference type="ARBA" id="ARBA00022737"/>
    </source>
</evidence>
<comment type="caution">
    <text evidence="3">The sequence shown here is derived from an EMBL/GenBank/DDBJ whole genome shotgun (WGS) entry which is preliminary data.</text>
</comment>
<dbReference type="Gene3D" id="1.25.40.10">
    <property type="entry name" value="Tetratricopeptide repeat domain"/>
    <property type="match status" value="3"/>
</dbReference>
<keyword evidence="1" id="KW-0677">Repeat</keyword>
<dbReference type="Pfam" id="PF01535">
    <property type="entry name" value="PPR"/>
    <property type="match status" value="1"/>
</dbReference>
<dbReference type="PANTHER" id="PTHR47447">
    <property type="entry name" value="OS03G0856100 PROTEIN"/>
    <property type="match status" value="1"/>
</dbReference>
<dbReference type="Proteomes" id="UP001178507">
    <property type="component" value="Unassembled WGS sequence"/>
</dbReference>
<evidence type="ECO:0000313" key="3">
    <source>
        <dbReference type="EMBL" id="CAJ1408731.1"/>
    </source>
</evidence>
<organism evidence="3 4">
    <name type="scientific">Effrenium voratum</name>
    <dbReference type="NCBI Taxonomy" id="2562239"/>
    <lineage>
        <taxon>Eukaryota</taxon>
        <taxon>Sar</taxon>
        <taxon>Alveolata</taxon>
        <taxon>Dinophyceae</taxon>
        <taxon>Suessiales</taxon>
        <taxon>Symbiodiniaceae</taxon>
        <taxon>Effrenium</taxon>
    </lineage>
</organism>
<keyword evidence="4" id="KW-1185">Reference proteome</keyword>
<proteinExistence type="predicted"/>
<evidence type="ECO:0000313" key="4">
    <source>
        <dbReference type="Proteomes" id="UP001178507"/>
    </source>
</evidence>
<name>A0AA36JNA4_9DINO</name>
<feature type="region of interest" description="Disordered" evidence="2">
    <location>
        <begin position="1"/>
        <end position="20"/>
    </location>
</feature>
<evidence type="ECO:0008006" key="5">
    <source>
        <dbReference type="Google" id="ProtNLM"/>
    </source>
</evidence>
<dbReference type="EMBL" id="CAUJNA010003730">
    <property type="protein sequence ID" value="CAJ1408731.1"/>
    <property type="molecule type" value="Genomic_DNA"/>
</dbReference>
<accession>A0AA36JNA4</accession>
<reference evidence="3" key="1">
    <citation type="submission" date="2023-08" db="EMBL/GenBank/DDBJ databases">
        <authorList>
            <person name="Chen Y."/>
            <person name="Shah S."/>
            <person name="Dougan E. K."/>
            <person name="Thang M."/>
            <person name="Chan C."/>
        </authorList>
    </citation>
    <scope>NUCLEOTIDE SEQUENCE</scope>
</reference>